<dbReference type="EMBL" id="AMZH03025590">
    <property type="protein sequence ID" value="RRT35104.1"/>
    <property type="molecule type" value="Genomic_DNA"/>
</dbReference>
<feature type="compositionally biased region" description="Low complexity" evidence="1">
    <location>
        <begin position="118"/>
        <end position="143"/>
    </location>
</feature>
<feature type="compositionally biased region" description="Low complexity" evidence="1">
    <location>
        <begin position="61"/>
        <end position="74"/>
    </location>
</feature>
<sequence>ARKTRTLAVMTQWQAGHDSAAPPPPPPSSSQRQRWRQGMSTTDAGRPRHTRYAARSGLTRSASTKADSASSADSPPLAGVGVAAACWSRAWRAAAVAWLAMALACHAIDSVRRRVRRSSSSALRRIATSTAASHSLATPNKER</sequence>
<feature type="non-terminal residue" evidence="2">
    <location>
        <position position="1"/>
    </location>
</feature>
<evidence type="ECO:0000256" key="1">
    <source>
        <dbReference type="SAM" id="MobiDB-lite"/>
    </source>
</evidence>
<evidence type="ECO:0000313" key="3">
    <source>
        <dbReference type="Proteomes" id="UP000287651"/>
    </source>
</evidence>
<feature type="region of interest" description="Disordered" evidence="1">
    <location>
        <begin position="116"/>
        <end position="143"/>
    </location>
</feature>
<evidence type="ECO:0000313" key="2">
    <source>
        <dbReference type="EMBL" id="RRT35104.1"/>
    </source>
</evidence>
<feature type="region of interest" description="Disordered" evidence="1">
    <location>
        <begin position="1"/>
        <end position="77"/>
    </location>
</feature>
<protein>
    <submittedName>
        <fullName evidence="2">Uncharacterized protein</fullName>
    </submittedName>
</protein>
<dbReference type="Proteomes" id="UP000287651">
    <property type="component" value="Unassembled WGS sequence"/>
</dbReference>
<reference evidence="2 3" key="1">
    <citation type="journal article" date="2014" name="Agronomy (Basel)">
        <title>A Draft Genome Sequence for Ensete ventricosum, the Drought-Tolerant Tree Against Hunger.</title>
        <authorList>
            <person name="Harrison J."/>
            <person name="Moore K.A."/>
            <person name="Paszkiewicz K."/>
            <person name="Jones T."/>
            <person name="Grant M."/>
            <person name="Ambacheew D."/>
            <person name="Muzemil S."/>
            <person name="Studholme D.J."/>
        </authorList>
    </citation>
    <scope>NUCLEOTIDE SEQUENCE [LARGE SCALE GENOMIC DNA]</scope>
</reference>
<proteinExistence type="predicted"/>
<dbReference type="AlphaFoldDB" id="A0A426X6M4"/>
<comment type="caution">
    <text evidence="2">The sequence shown here is derived from an EMBL/GenBank/DDBJ whole genome shotgun (WGS) entry which is preliminary data.</text>
</comment>
<name>A0A426X6M4_ENSVE</name>
<organism evidence="2 3">
    <name type="scientific">Ensete ventricosum</name>
    <name type="common">Abyssinian banana</name>
    <name type="synonym">Musa ensete</name>
    <dbReference type="NCBI Taxonomy" id="4639"/>
    <lineage>
        <taxon>Eukaryota</taxon>
        <taxon>Viridiplantae</taxon>
        <taxon>Streptophyta</taxon>
        <taxon>Embryophyta</taxon>
        <taxon>Tracheophyta</taxon>
        <taxon>Spermatophyta</taxon>
        <taxon>Magnoliopsida</taxon>
        <taxon>Liliopsida</taxon>
        <taxon>Zingiberales</taxon>
        <taxon>Musaceae</taxon>
        <taxon>Ensete</taxon>
    </lineage>
</organism>
<gene>
    <name evidence="2" type="ORF">B296_00053592</name>
</gene>
<accession>A0A426X6M4</accession>